<keyword evidence="2" id="KW-1185">Reference proteome</keyword>
<gene>
    <name evidence="1" type="ORF">M9Y10_024695</name>
</gene>
<organism evidence="1 2">
    <name type="scientific">Tritrichomonas musculus</name>
    <dbReference type="NCBI Taxonomy" id="1915356"/>
    <lineage>
        <taxon>Eukaryota</taxon>
        <taxon>Metamonada</taxon>
        <taxon>Parabasalia</taxon>
        <taxon>Tritrichomonadida</taxon>
        <taxon>Tritrichomonadidae</taxon>
        <taxon>Tritrichomonas</taxon>
    </lineage>
</organism>
<sequence>MQPFTDDWCLPAQGSIMYYFQSDKTTKSDAIDLFSGKIITHENTTHFGDGDIEEMYYVMSPESYHQAIYFKFSYGSMKVDKYSLEFPSDPLSSYVLEAANPATKVWDCLNHHTKKLQNKKRYTFSVPKSDVQYSLFRLRMVEPNVNGHWYIILHYFNLHGDYST</sequence>
<dbReference type="Proteomes" id="UP001470230">
    <property type="component" value="Unassembled WGS sequence"/>
</dbReference>
<reference evidence="1 2" key="1">
    <citation type="submission" date="2024-04" db="EMBL/GenBank/DDBJ databases">
        <title>Tritrichomonas musculus Genome.</title>
        <authorList>
            <person name="Alves-Ferreira E."/>
            <person name="Grigg M."/>
            <person name="Lorenzi H."/>
            <person name="Galac M."/>
        </authorList>
    </citation>
    <scope>NUCLEOTIDE SEQUENCE [LARGE SCALE GENOMIC DNA]</scope>
    <source>
        <strain evidence="1 2">EAF2021</strain>
    </source>
</reference>
<accession>A0ABR2HBV0</accession>
<dbReference type="EMBL" id="JAPFFF010000034">
    <property type="protein sequence ID" value="KAK8843634.1"/>
    <property type="molecule type" value="Genomic_DNA"/>
</dbReference>
<proteinExistence type="predicted"/>
<name>A0ABR2HBV0_9EUKA</name>
<evidence type="ECO:0000313" key="2">
    <source>
        <dbReference type="Proteomes" id="UP001470230"/>
    </source>
</evidence>
<evidence type="ECO:0000313" key="1">
    <source>
        <dbReference type="EMBL" id="KAK8843634.1"/>
    </source>
</evidence>
<protein>
    <submittedName>
        <fullName evidence="1">Uncharacterized protein</fullName>
    </submittedName>
</protein>
<comment type="caution">
    <text evidence="1">The sequence shown here is derived from an EMBL/GenBank/DDBJ whole genome shotgun (WGS) entry which is preliminary data.</text>
</comment>